<keyword evidence="4" id="KW-0378">Hydrolase</keyword>
<dbReference type="InterPro" id="IPR008758">
    <property type="entry name" value="Peptidase_S28"/>
</dbReference>
<evidence type="ECO:0000256" key="4">
    <source>
        <dbReference type="ARBA" id="ARBA00022801"/>
    </source>
</evidence>
<evidence type="ECO:0000256" key="5">
    <source>
        <dbReference type="ARBA" id="ARBA00023180"/>
    </source>
</evidence>
<keyword evidence="8" id="KW-1185">Reference proteome</keyword>
<feature type="chain" id="PRO_5042927750" description="Lysosomal Pro-X carboxypeptidase" evidence="6">
    <location>
        <begin position="25"/>
        <end position="416"/>
    </location>
</feature>
<sequence>MAPKNTFGVFLLFCLILLLLSVESRWTSLGTHEKYFSSLRRTKASIHNTILPDFEMRNYTQTLDHFNFGPNSYDTFLQRYAMNFKYWGGANTSSPIFVYIGDEEELFIDKFTTDFLVTNAPHFKSLLVFIEHRYYGESNPFGSMEEAYKNSSTLQYLSSEQALADCAQLITDLKKNLSAENSPVIVVGGSYGGMLAAWLRLKYPHITIGALASSAPILYFDDITPHNGYCSVVSRDFRESSESCYRTIKNSWHGIMKTATQYEGLTALSQMFNTCRPLTSVEELTNVLEHIYFVRAQYNDPSSNLVNELCEAIDKDSHEINPLRRIAYGVKAIHGFSRCLNVWSVEEMNEFDRLFGWRWQNIKEVLKDFGSNVIFSNGLRDPYSSGGVLQNISSTIVAVTTTKGIPSVSVCARMGA</sequence>
<dbReference type="GO" id="GO:0006508">
    <property type="term" value="P:proteolysis"/>
    <property type="evidence" value="ECO:0007669"/>
    <property type="project" value="UniProtKB-KW"/>
</dbReference>
<evidence type="ECO:0000256" key="1">
    <source>
        <dbReference type="ARBA" id="ARBA00011079"/>
    </source>
</evidence>
<reference evidence="7 8" key="1">
    <citation type="journal article" date="2022" name="Nat. Plants">
        <title>Genomes of leafy and leafless Platanthera orchids illuminate the evolution of mycoheterotrophy.</title>
        <authorList>
            <person name="Li M.H."/>
            <person name="Liu K.W."/>
            <person name="Li Z."/>
            <person name="Lu H.C."/>
            <person name="Ye Q.L."/>
            <person name="Zhang D."/>
            <person name="Wang J.Y."/>
            <person name="Li Y.F."/>
            <person name="Zhong Z.M."/>
            <person name="Liu X."/>
            <person name="Yu X."/>
            <person name="Liu D.K."/>
            <person name="Tu X.D."/>
            <person name="Liu B."/>
            <person name="Hao Y."/>
            <person name="Liao X.Y."/>
            <person name="Jiang Y.T."/>
            <person name="Sun W.H."/>
            <person name="Chen J."/>
            <person name="Chen Y.Q."/>
            <person name="Ai Y."/>
            <person name="Zhai J.W."/>
            <person name="Wu S.S."/>
            <person name="Zhou Z."/>
            <person name="Hsiao Y.Y."/>
            <person name="Wu W.L."/>
            <person name="Chen Y.Y."/>
            <person name="Lin Y.F."/>
            <person name="Hsu J.L."/>
            <person name="Li C.Y."/>
            <person name="Wang Z.W."/>
            <person name="Zhao X."/>
            <person name="Zhong W.Y."/>
            <person name="Ma X.K."/>
            <person name="Ma L."/>
            <person name="Huang J."/>
            <person name="Chen G.Z."/>
            <person name="Huang M.Z."/>
            <person name="Huang L."/>
            <person name="Peng D.H."/>
            <person name="Luo Y.B."/>
            <person name="Zou S.Q."/>
            <person name="Chen S.P."/>
            <person name="Lan S."/>
            <person name="Tsai W.C."/>
            <person name="Van de Peer Y."/>
            <person name="Liu Z.J."/>
        </authorList>
    </citation>
    <scope>NUCLEOTIDE SEQUENCE [LARGE SCALE GENOMIC DNA]</scope>
    <source>
        <strain evidence="7">Lor287</strain>
    </source>
</reference>
<dbReference type="GO" id="GO:0070008">
    <property type="term" value="F:serine-type exopeptidase activity"/>
    <property type="evidence" value="ECO:0007669"/>
    <property type="project" value="InterPro"/>
</dbReference>
<dbReference type="Proteomes" id="UP001418222">
    <property type="component" value="Unassembled WGS sequence"/>
</dbReference>
<keyword evidence="2" id="KW-0645">Protease</keyword>
<dbReference type="AlphaFoldDB" id="A0AAP0BNG2"/>
<evidence type="ECO:0000313" key="7">
    <source>
        <dbReference type="EMBL" id="KAK8943029.1"/>
    </source>
</evidence>
<evidence type="ECO:0000313" key="8">
    <source>
        <dbReference type="Proteomes" id="UP001418222"/>
    </source>
</evidence>
<dbReference type="PANTHER" id="PTHR11010:SF78">
    <property type="entry name" value="LYSOSOMAL PRO-X CARBOXYPEPTIDASE"/>
    <property type="match status" value="1"/>
</dbReference>
<accession>A0AAP0BNG2</accession>
<evidence type="ECO:0000256" key="6">
    <source>
        <dbReference type="SAM" id="SignalP"/>
    </source>
</evidence>
<protein>
    <recommendedName>
        <fullName evidence="9">Lysosomal Pro-X carboxypeptidase</fullName>
    </recommendedName>
</protein>
<dbReference type="InterPro" id="IPR029058">
    <property type="entry name" value="AB_hydrolase_fold"/>
</dbReference>
<dbReference type="SUPFAM" id="SSF53474">
    <property type="entry name" value="alpha/beta-Hydrolases"/>
    <property type="match status" value="1"/>
</dbReference>
<dbReference type="GO" id="GO:0008239">
    <property type="term" value="F:dipeptidyl-peptidase activity"/>
    <property type="evidence" value="ECO:0007669"/>
    <property type="project" value="TreeGrafter"/>
</dbReference>
<dbReference type="EMBL" id="JBBWWQ010000007">
    <property type="protein sequence ID" value="KAK8943029.1"/>
    <property type="molecule type" value="Genomic_DNA"/>
</dbReference>
<evidence type="ECO:0008006" key="9">
    <source>
        <dbReference type="Google" id="ProtNLM"/>
    </source>
</evidence>
<proteinExistence type="inferred from homology"/>
<dbReference type="PANTHER" id="PTHR11010">
    <property type="entry name" value="PROTEASE S28 PRO-X CARBOXYPEPTIDASE-RELATED"/>
    <property type="match status" value="1"/>
</dbReference>
<comment type="similarity">
    <text evidence="1">Belongs to the peptidase S28 family.</text>
</comment>
<dbReference type="Pfam" id="PF05577">
    <property type="entry name" value="Peptidase_S28"/>
    <property type="match status" value="1"/>
</dbReference>
<feature type="signal peptide" evidence="6">
    <location>
        <begin position="1"/>
        <end position="24"/>
    </location>
</feature>
<dbReference type="Gene3D" id="3.40.50.1820">
    <property type="entry name" value="alpha/beta hydrolase"/>
    <property type="match status" value="1"/>
</dbReference>
<keyword evidence="3 6" id="KW-0732">Signal</keyword>
<name>A0AAP0BNG2_9ASPA</name>
<evidence type="ECO:0000256" key="3">
    <source>
        <dbReference type="ARBA" id="ARBA00022729"/>
    </source>
</evidence>
<comment type="caution">
    <text evidence="7">The sequence shown here is derived from an EMBL/GenBank/DDBJ whole genome shotgun (WGS) entry which is preliminary data.</text>
</comment>
<keyword evidence="5" id="KW-0325">Glycoprotein</keyword>
<evidence type="ECO:0000256" key="2">
    <source>
        <dbReference type="ARBA" id="ARBA00022670"/>
    </source>
</evidence>
<organism evidence="7 8">
    <name type="scientific">Platanthera zijinensis</name>
    <dbReference type="NCBI Taxonomy" id="2320716"/>
    <lineage>
        <taxon>Eukaryota</taxon>
        <taxon>Viridiplantae</taxon>
        <taxon>Streptophyta</taxon>
        <taxon>Embryophyta</taxon>
        <taxon>Tracheophyta</taxon>
        <taxon>Spermatophyta</taxon>
        <taxon>Magnoliopsida</taxon>
        <taxon>Liliopsida</taxon>
        <taxon>Asparagales</taxon>
        <taxon>Orchidaceae</taxon>
        <taxon>Orchidoideae</taxon>
        <taxon>Orchideae</taxon>
        <taxon>Orchidinae</taxon>
        <taxon>Platanthera</taxon>
    </lineage>
</organism>
<gene>
    <name evidence="7" type="ORF">KSP39_PZI009502</name>
</gene>